<dbReference type="Gene3D" id="3.30.70.1440">
    <property type="entry name" value="Multidrug efflux transporter AcrB pore domain"/>
    <property type="match status" value="1"/>
</dbReference>
<feature type="transmembrane region" description="Helical" evidence="2">
    <location>
        <begin position="1014"/>
        <end position="1035"/>
    </location>
</feature>
<feature type="transmembrane region" description="Helical" evidence="2">
    <location>
        <begin position="913"/>
        <end position="933"/>
    </location>
</feature>
<organism evidence="3 4">
    <name type="scientific">Paraburkholderia translucens</name>
    <dbReference type="NCBI Taxonomy" id="2886945"/>
    <lineage>
        <taxon>Bacteria</taxon>
        <taxon>Pseudomonadati</taxon>
        <taxon>Pseudomonadota</taxon>
        <taxon>Betaproteobacteria</taxon>
        <taxon>Burkholderiales</taxon>
        <taxon>Burkholderiaceae</taxon>
        <taxon>Paraburkholderia</taxon>
    </lineage>
</organism>
<dbReference type="PANTHER" id="PTHR32063">
    <property type="match status" value="1"/>
</dbReference>
<feature type="transmembrane region" description="Helical" evidence="2">
    <location>
        <begin position="493"/>
        <end position="516"/>
    </location>
</feature>
<feature type="transmembrane region" description="Helical" evidence="2">
    <location>
        <begin position="387"/>
        <end position="409"/>
    </location>
</feature>
<dbReference type="InterPro" id="IPR027463">
    <property type="entry name" value="AcrB_DN_DC_subdom"/>
</dbReference>
<dbReference type="PRINTS" id="PR00702">
    <property type="entry name" value="ACRIFLAVINRP"/>
</dbReference>
<evidence type="ECO:0000313" key="3">
    <source>
        <dbReference type="EMBL" id="MCC8403320.1"/>
    </source>
</evidence>
<dbReference type="SUPFAM" id="SSF82714">
    <property type="entry name" value="Multidrug efflux transporter AcrB TolC docking domain, DN and DC subdomains"/>
    <property type="match status" value="2"/>
</dbReference>
<keyword evidence="2" id="KW-0472">Membrane</keyword>
<dbReference type="Gene3D" id="3.30.70.1320">
    <property type="entry name" value="Multidrug efflux transporter AcrB pore domain like"/>
    <property type="match status" value="1"/>
</dbReference>
<evidence type="ECO:0000313" key="4">
    <source>
        <dbReference type="Proteomes" id="UP001430614"/>
    </source>
</evidence>
<gene>
    <name evidence="3" type="ORF">LJ655_15710</name>
</gene>
<comment type="caution">
    <text evidence="3">The sequence shown here is derived from an EMBL/GenBank/DDBJ whole genome shotgun (WGS) entry which is preliminary data.</text>
</comment>
<feature type="transmembrane region" description="Helical" evidence="2">
    <location>
        <begin position="40"/>
        <end position="59"/>
    </location>
</feature>
<feature type="region of interest" description="Disordered" evidence="1">
    <location>
        <begin position="1"/>
        <end position="22"/>
    </location>
</feature>
<dbReference type="SUPFAM" id="SSF82693">
    <property type="entry name" value="Multidrug efflux transporter AcrB pore domain, PN1, PN2, PC1 and PC2 subdomains"/>
    <property type="match status" value="3"/>
</dbReference>
<keyword evidence="2" id="KW-0812">Transmembrane</keyword>
<dbReference type="InterPro" id="IPR001036">
    <property type="entry name" value="Acrflvin-R"/>
</dbReference>
<dbReference type="SUPFAM" id="SSF82866">
    <property type="entry name" value="Multidrug efflux transporter AcrB transmembrane domain"/>
    <property type="match status" value="2"/>
</dbReference>
<evidence type="ECO:0000256" key="1">
    <source>
        <dbReference type="SAM" id="MobiDB-lite"/>
    </source>
</evidence>
<feature type="transmembrane region" description="Helical" evidence="2">
    <location>
        <begin position="988"/>
        <end position="1008"/>
    </location>
</feature>
<dbReference type="RefSeq" id="WP_230562171.1">
    <property type="nucleotide sequence ID" value="NZ_JAJITC010000007.1"/>
</dbReference>
<dbReference type="Gene3D" id="3.30.70.1430">
    <property type="entry name" value="Multidrug efflux transporter AcrB pore domain"/>
    <property type="match status" value="2"/>
</dbReference>
<feature type="transmembrane region" description="Helical" evidence="2">
    <location>
        <begin position="415"/>
        <end position="437"/>
    </location>
</feature>
<dbReference type="Gene3D" id="3.30.2090.10">
    <property type="entry name" value="Multidrug efflux transporter AcrB TolC docking domain, DN and DC subdomains"/>
    <property type="match status" value="2"/>
</dbReference>
<evidence type="ECO:0000256" key="2">
    <source>
        <dbReference type="SAM" id="Phobius"/>
    </source>
</evidence>
<feature type="transmembrane region" description="Helical" evidence="2">
    <location>
        <begin position="939"/>
        <end position="960"/>
    </location>
</feature>
<feature type="transmembrane region" description="Helical" evidence="2">
    <location>
        <begin position="449"/>
        <end position="473"/>
    </location>
</feature>
<dbReference type="Proteomes" id="UP001430614">
    <property type="component" value="Unassembled WGS sequence"/>
</dbReference>
<dbReference type="EMBL" id="JAJITC010000007">
    <property type="protein sequence ID" value="MCC8403320.1"/>
    <property type="molecule type" value="Genomic_DNA"/>
</dbReference>
<keyword evidence="4" id="KW-1185">Reference proteome</keyword>
<accession>A0ABS8KEW9</accession>
<sequence>MNARDHEKARDDARVKTGNGSGAEETGFNLSAWALRHQQLVIFLIGLATLFGVIGYTHLAQSEDPPFTFRTMVIKTYWPGATAREVQEQITDRIGRQLQAAPYVDNIKSYSRPGESMIFFAMKDSAPVKEVPETWYQVRKKVGDIQSTLPKGTAGPFFNDEFGDVYTNIYALEGDGFSPAQLHDYADKLRTVLLRVPGVAKVDYLGDPNQHIFVEISNAQLTRLSITPQQLAQAIDAQNAVAPVGTITTADDRVFVRPSGAFRNEQALADVLVTVNKRSFRLGDIATIKRGYDDPPATQMRVGGSAVLGIGVTMQKGGDVIDLGKALDAKTAELQASLPAGLKLAAVSSMPHAVKHSVDDFVEAVGEAVAIVLVVSLVSLGLRTGMVVVITIPIVLAVTALCMHLFGIGLDKVSLGTLVLALGLLVDDAIIAVEMMAVKLEQGWSRMRAAAFAYTSTAFPMLTGTLVTVSGFLPIALAKSSTGEYTRSIFEVSAIALIVSWIAAVVLVPLLGFHLLPEHTGHGSGEHDHEHDVYNTGFYRRLSGWVSWCIDRRWAVLGVTAVLFAIAMAAFTRVPQQFFPNSERPELLVDLRLPEGASFEATLREAKRLEKVLDGKPDIDHFVDFVGTGAPRFYLPLDQQLQQPNFAQFVITARDVETREALMHWLDGKLEKDFSEVRTRVARLENGPPVGFPIKFRVSGDDIATVRAIAETVAEKTRADSRTRNVQFDWDEPAERSISFEIDQNRARQLGVTSEDVSSFLAMTLSGFTVTQYREGDKLINVDLRAPKSERVDPAKLTSLAMPTPNGPVPLGSLGHVRDTLEYGVIWERDRQPTITVQADVRGDAQGIDVTRDIDRTLSAQRARLPVGYRIDVGGAVEESVKGQTSINAEMPLMVITVLILLMIQLRNFARTFIVVLTAPLGLIGVVSALLLFGKPFGFVALLGVIAMFGIIMRNSVILVDQIDQDIAAGHPRFEAIIGATVRRFRPIMLTAAAAVLALIPLLRSGFFGPMATALMGGITVATLLTVFFLPALYATCFRVRRDESATQPLVAEHTEV</sequence>
<dbReference type="Gene3D" id="1.20.1640.10">
    <property type="entry name" value="Multidrug efflux transporter AcrB transmembrane domain"/>
    <property type="match status" value="2"/>
</dbReference>
<reference evidence="3 4" key="1">
    <citation type="submission" date="2021-11" db="EMBL/GenBank/DDBJ databases">
        <authorList>
            <person name="Oh E.-T."/>
            <person name="Kim S.-B."/>
        </authorList>
    </citation>
    <scope>NUCLEOTIDE SEQUENCE [LARGE SCALE GENOMIC DNA]</scope>
    <source>
        <strain evidence="3 4">MMS20-SJTN17</strain>
    </source>
</reference>
<protein>
    <submittedName>
        <fullName evidence="3">Efflux RND transporter permease subunit</fullName>
    </submittedName>
</protein>
<dbReference type="Pfam" id="PF00873">
    <property type="entry name" value="ACR_tran"/>
    <property type="match status" value="1"/>
</dbReference>
<feature type="transmembrane region" description="Helical" evidence="2">
    <location>
        <begin position="554"/>
        <end position="572"/>
    </location>
</feature>
<feature type="compositionally biased region" description="Basic and acidic residues" evidence="1">
    <location>
        <begin position="1"/>
        <end position="15"/>
    </location>
</feature>
<name>A0ABS8KEW9_9BURK</name>
<dbReference type="PANTHER" id="PTHR32063:SF18">
    <property type="entry name" value="CATION EFFLUX SYSTEM PROTEIN"/>
    <property type="match status" value="1"/>
</dbReference>
<keyword evidence="2" id="KW-1133">Transmembrane helix</keyword>
<proteinExistence type="predicted"/>